<evidence type="ECO:0000256" key="17">
    <source>
        <dbReference type="ARBA" id="ARBA00053437"/>
    </source>
</evidence>
<dbReference type="PANTHER" id="PTHR23169:SF21">
    <property type="entry name" value="EPIPLAKIN"/>
    <property type="match status" value="1"/>
</dbReference>
<dbReference type="GO" id="GO:0061045">
    <property type="term" value="P:negative regulation of wound healing"/>
    <property type="evidence" value="ECO:0007669"/>
    <property type="project" value="UniProtKB-ARBA"/>
</dbReference>
<keyword evidence="10" id="KW-0677">Repeat</keyword>
<dbReference type="SMART" id="SM00250">
    <property type="entry name" value="PLEC"/>
    <property type="match status" value="22"/>
</dbReference>
<dbReference type="GO" id="GO:0005198">
    <property type="term" value="F:structural molecule activity"/>
    <property type="evidence" value="ECO:0007669"/>
    <property type="project" value="TreeGrafter"/>
</dbReference>
<gene>
    <name evidence="22" type="ORF">H920_08024</name>
</gene>
<dbReference type="PROSITE" id="PS51460">
    <property type="entry name" value="GAR"/>
    <property type="match status" value="1"/>
</dbReference>
<dbReference type="FunFam" id="3.90.1290.10:FF:000025">
    <property type="entry name" value="Epiplakin 1"/>
    <property type="match status" value="1"/>
</dbReference>
<dbReference type="SUPFAM" id="SSF75399">
    <property type="entry name" value="Plakin repeat"/>
    <property type="match status" value="5"/>
</dbReference>
<keyword evidence="13" id="KW-0472">Membrane</keyword>
<evidence type="ECO:0000256" key="5">
    <source>
        <dbReference type="ARBA" id="ARBA00009109"/>
    </source>
</evidence>
<comment type="subunit">
    <text evidence="19">Interacts with KRT5, KRT14 and KRT5/KRT14 heterotetramer; interacts preferentially with assembled filaments rather than keratin monomers. Interacts with KRT8 and KRT18 and KRT8/KRT18 heterotetramer; interacts preferentially with assembled filaments rather than keratin monomers. Interacts with KRT1, VIM and DES; interaction is stronger with KRT1 than with VIM or DES; interaction is dependent of higher-order structure of intermediate filament.</text>
</comment>
<evidence type="ECO:0000256" key="13">
    <source>
        <dbReference type="ARBA" id="ARBA00023136"/>
    </source>
</evidence>
<keyword evidence="11" id="KW-0965">Cell junction</keyword>
<dbReference type="GO" id="GO:0030336">
    <property type="term" value="P:negative regulation of cell migration"/>
    <property type="evidence" value="ECO:0007669"/>
    <property type="project" value="UniProtKB-ARBA"/>
</dbReference>
<dbReference type="SUPFAM" id="SSF143575">
    <property type="entry name" value="GAS2 domain-like"/>
    <property type="match status" value="1"/>
</dbReference>
<dbReference type="PANTHER" id="PTHR23169">
    <property type="entry name" value="ENVOPLAKIN"/>
    <property type="match status" value="1"/>
</dbReference>
<proteinExistence type="inferred from homology"/>
<dbReference type="Gene3D" id="3.30.920.20">
    <property type="entry name" value="Gas2-like domain"/>
    <property type="match status" value="1"/>
</dbReference>
<evidence type="ECO:0000256" key="7">
    <source>
        <dbReference type="ARBA" id="ARBA00022475"/>
    </source>
</evidence>
<comment type="subcellular location">
    <subcellularLocation>
        <location evidence="16">Apicolateral cell membrane</location>
    </subcellularLocation>
    <subcellularLocation>
        <location evidence="1">Basolateral cell membrane</location>
    </subcellularLocation>
    <subcellularLocation>
        <location evidence="18">Cell junction</location>
        <location evidence="18">Hemidesmosome</location>
    </subcellularLocation>
    <subcellularLocation>
        <location evidence="4">Cell junction</location>
        <location evidence="4">Tight junction</location>
    </subcellularLocation>
    <subcellularLocation>
        <location evidence="3">Cell projection</location>
    </subcellularLocation>
    <subcellularLocation>
        <location evidence="2">Cytoplasm</location>
        <location evidence="2">Cytoskeleton</location>
    </subcellularLocation>
</comment>
<evidence type="ECO:0000313" key="22">
    <source>
        <dbReference type="EMBL" id="KFO30646.1"/>
    </source>
</evidence>
<dbReference type="GO" id="GO:0016323">
    <property type="term" value="C:basolateral plasma membrane"/>
    <property type="evidence" value="ECO:0007669"/>
    <property type="project" value="UniProtKB-SubCell"/>
</dbReference>
<dbReference type="Gene3D" id="1.20.58.60">
    <property type="match status" value="1"/>
</dbReference>
<dbReference type="GO" id="GO:0050680">
    <property type="term" value="P:negative regulation of epithelial cell proliferation"/>
    <property type="evidence" value="ECO:0007669"/>
    <property type="project" value="UniProtKB-ARBA"/>
</dbReference>
<evidence type="ECO:0000256" key="19">
    <source>
        <dbReference type="ARBA" id="ARBA00064911"/>
    </source>
</evidence>
<dbReference type="InterPro" id="IPR003108">
    <property type="entry name" value="GAR_dom"/>
</dbReference>
<keyword evidence="12" id="KW-0175">Coiled coil</keyword>
<evidence type="ECO:0000259" key="21">
    <source>
        <dbReference type="PROSITE" id="PS51460"/>
    </source>
</evidence>
<protein>
    <recommendedName>
        <fullName evidence="20">Epiplakin</fullName>
    </recommendedName>
</protein>
<dbReference type="GO" id="GO:0042995">
    <property type="term" value="C:cell projection"/>
    <property type="evidence" value="ECO:0007669"/>
    <property type="project" value="UniProtKB-SubCell"/>
</dbReference>
<evidence type="ECO:0000256" key="11">
    <source>
        <dbReference type="ARBA" id="ARBA00022949"/>
    </source>
</evidence>
<dbReference type="CDD" id="cd00176">
    <property type="entry name" value="SPEC"/>
    <property type="match status" value="1"/>
</dbReference>
<evidence type="ECO:0000256" key="16">
    <source>
        <dbReference type="ARBA" id="ARBA00046283"/>
    </source>
</evidence>
<dbReference type="GO" id="GO:0045095">
    <property type="term" value="C:keratin filament"/>
    <property type="evidence" value="ECO:0007669"/>
    <property type="project" value="TreeGrafter"/>
</dbReference>
<evidence type="ECO:0000256" key="20">
    <source>
        <dbReference type="ARBA" id="ARBA00068060"/>
    </source>
</evidence>
<evidence type="ECO:0000256" key="2">
    <source>
        <dbReference type="ARBA" id="ARBA00004245"/>
    </source>
</evidence>
<dbReference type="GO" id="GO:0045110">
    <property type="term" value="P:intermediate filament bundle assembly"/>
    <property type="evidence" value="ECO:0007669"/>
    <property type="project" value="TreeGrafter"/>
</dbReference>
<dbReference type="GO" id="GO:1990254">
    <property type="term" value="F:keratin filament binding"/>
    <property type="evidence" value="ECO:0007669"/>
    <property type="project" value="TreeGrafter"/>
</dbReference>
<feature type="domain" description="GAR" evidence="21">
    <location>
        <begin position="428"/>
        <end position="506"/>
    </location>
</feature>
<evidence type="ECO:0000256" key="8">
    <source>
        <dbReference type="ARBA" id="ARBA00022490"/>
    </source>
</evidence>
<evidence type="ECO:0000256" key="6">
    <source>
        <dbReference type="ARBA" id="ARBA00022427"/>
    </source>
</evidence>
<dbReference type="GO" id="GO:0005923">
    <property type="term" value="C:bicellular tight junction"/>
    <property type="evidence" value="ECO:0007669"/>
    <property type="project" value="UniProtKB-SubCell"/>
</dbReference>
<comment type="similarity">
    <text evidence="5">Belongs to the plakin or cytolinker family.</text>
</comment>
<sequence>MGLGLQSRNGDNDVHASAEELRATLSVLVTLPLLESIMGNWASRLGCLGERRSGLRAGSKAQEDSSPSADLQGLHPPGVSWAWWGTRAIQVTEVTETVVTETVVTEAVEVGPGQQGKQLTEVPPELLNTLQSWLDGMEELQASQGPLAADAVVAAAQLQEQELLQHLLEERAPQVEPRLQEVGSPAKLCAQWHHLVQWAETRLRLLQQVVPAAQSFDAARETLLARLGPGEQLLVELEEGQLGPKGQERVMQCLQHVCEEATACAKDLGRALETGQRLAELLAEDEARLVNQQLEGLRECVKLTVSGAARVWQMLLCAQKIGSCELLPPTGLEAQLDLEEVTSEGPGLKDQEELSVQLAQLAEWLEQLASQVEVPGQEATSMVPIQEQCLPPSTLGPSMVQPGLDLTDNVLASGEQGEDGLGCLATYGGHETTSQCITMLGSELPNSQQPLPHCMARAGDTGTGCQRWVHGPGSLGEQVARGTLMVRVGGGWVALDEFLVKNDPDRGVFTGCPASPRFRNRHQLPHLTATPPPPSRGVEGLRTQHGRLLGRKQVDLRRVWHNQLYAMNGQTSPLDVLVTSSTEQAMVTKNMKAGLEASNPFRPQVETALCTKAKSIAGVYVEASGQTQSIYVATKQGLLPTVLGLALLEAQAATGGLVDPTQGQLLSVSKALQQGLVGLELKEKLLAAERAVTGYPDPYGDGKLSLFQAIGKEVVERTLGWRWLEAQLATGGLVDPTQGVRVAPEVACQQGLLDQETWLSLSQLVSSTDAPGFFDPNTLEQLRYGTLLARCVQAPGSGLALLSLKTTFCTLGGAASVSELLEAGVLDKEVVQGLQEGTLAVSDVSMRPEVQRYLEGTSSVVGIVLLPEGQKKGFFKATTEHLLSMGTALPLLEAQAATHTLVDPATGQRLWVDEAVKAGLVGPELHKQLLVAEQAVTGYHDPFSSSRIPLFQAMKKELVDQALALRLLDAQLATGGLVCPARRFRLPLEAALCLGCLDEETQQHLSQAAGFSDPSTHGSVSYEQLLASCVTDPETGLTFLPLFGKPLGEVLQGSTFIEHHTRQALSAATASVSVGKFQGRAASLWELLFSEAVPVEQRVLLAQQYQEGALSMEELAAQLKAIIEQAAATTRVTFAGLRDTVTPAELLKAEIIDQELYEQLERGQASAKDVGSLDSVQRYLQGTGCIAGLLLPGSQERLSIYEARSKRLLRPGTALILLEAQAATGFIIDPKGNKRYSVKEALRADVIGPDVYAKLLSAERAVTGYTDPYTGEQISLFQAMQRDLIVHHHGIRLLEAQIATGGIIDPVHSHRVPVDVAYQRGYFDQMLNSILLDPSDDTKGFFDPNTHENLTYLQLLERCIRDPETGLYLLPLSSTQPQLIDGATRETFQNLLLSVSCIARGLVPTKGQPGHQEKMSIYQAMWKGLLRPGTALVLLEAQAATGFVIDPVHNRKLSHAAGPLALPDLVAILIRAVEEAEAEAQARLSGVSFRGLRRQVSVSELQKSGILGPETLRDLAQGTMTPQEGQPGHQEKMSIYQAMWKGLLRPGTALVLLEAQAATGFVIDPVHNRKLSVEDAVAEGVVGGEIREKLLSAERAVTGYTDPYSGEQISLFQAMQRDLIVRDHGIRLLEAQIATGGVIDPVHSHRVPVDVAYQRGYFDQEMSRVLADPGDDTKGFFDPNTHENLTYLQLLQRATVDPETGLLFLRLL</sequence>
<evidence type="ECO:0000256" key="3">
    <source>
        <dbReference type="ARBA" id="ARBA00004316"/>
    </source>
</evidence>
<dbReference type="GO" id="GO:0005737">
    <property type="term" value="C:cytoplasm"/>
    <property type="evidence" value="ECO:0007669"/>
    <property type="project" value="TreeGrafter"/>
</dbReference>
<dbReference type="InterPro" id="IPR001101">
    <property type="entry name" value="Plectin_repeat"/>
</dbReference>
<organism evidence="22 23">
    <name type="scientific">Fukomys damarensis</name>
    <name type="common">Damaraland mole rat</name>
    <name type="synonym">Cryptomys damarensis</name>
    <dbReference type="NCBI Taxonomy" id="885580"/>
    <lineage>
        <taxon>Eukaryota</taxon>
        <taxon>Metazoa</taxon>
        <taxon>Chordata</taxon>
        <taxon>Craniata</taxon>
        <taxon>Vertebrata</taxon>
        <taxon>Euteleostomi</taxon>
        <taxon>Mammalia</taxon>
        <taxon>Eutheria</taxon>
        <taxon>Euarchontoglires</taxon>
        <taxon>Glires</taxon>
        <taxon>Rodentia</taxon>
        <taxon>Hystricomorpha</taxon>
        <taxon>Bathyergidae</taxon>
        <taxon>Fukomys</taxon>
    </lineage>
</organism>
<dbReference type="SUPFAM" id="SSF46966">
    <property type="entry name" value="Spectrin repeat"/>
    <property type="match status" value="2"/>
</dbReference>
<keyword evidence="23" id="KW-1185">Reference proteome</keyword>
<evidence type="ECO:0000313" key="23">
    <source>
        <dbReference type="Proteomes" id="UP000028990"/>
    </source>
</evidence>
<dbReference type="eggNOG" id="KOG0516">
    <property type="taxonomic scope" value="Eukaryota"/>
</dbReference>
<dbReference type="GO" id="GO:0016327">
    <property type="term" value="C:apicolateral plasma membrane"/>
    <property type="evidence" value="ECO:0007669"/>
    <property type="project" value="UniProtKB-SubCell"/>
</dbReference>
<dbReference type="FunFam" id="3.90.1290.10:FF:000030">
    <property type="entry name" value="Epiplakin 1"/>
    <property type="match status" value="1"/>
</dbReference>
<comment type="function">
    <text evidence="17">Cytoskeletal linker protein that connects to intermediate filaments and controls their reorganization in response to stress. In response to mechanical stress like wound healing, is associated with the machinery for cellular motility by slowing down keratinocyte migration and proliferation and accelerating keratin bundling in proliferating keratinocytes thus contributing to tissue architecture. However in wound healing in corneal epithelium also positively regulates cell differentiation and proliferation and negatively regulates migration thereby controlling corneal epithelium morphogenesis and integrity. In response to cellular stress, plays a role in keratin filament reorganization, probably by protecting keratin filaments against disruption. During liver and pancreas injuries, plays a protective role by chaperoning disease-induced intermediate filament reorganization.</text>
</comment>
<dbReference type="Pfam" id="PF00681">
    <property type="entry name" value="Plectin"/>
    <property type="match status" value="9"/>
</dbReference>
<dbReference type="Proteomes" id="UP000028990">
    <property type="component" value="Unassembled WGS sequence"/>
</dbReference>
<keyword evidence="8" id="KW-0963">Cytoplasm</keyword>
<dbReference type="FunFam" id="3.90.1290.10:FF:000001">
    <property type="entry name" value="Plectin a"/>
    <property type="match status" value="2"/>
</dbReference>
<dbReference type="InterPro" id="IPR043197">
    <property type="entry name" value="Plakin"/>
</dbReference>
<dbReference type="EMBL" id="KN122397">
    <property type="protein sequence ID" value="KFO30646.1"/>
    <property type="molecule type" value="Genomic_DNA"/>
</dbReference>
<evidence type="ECO:0000256" key="12">
    <source>
        <dbReference type="ARBA" id="ARBA00023054"/>
    </source>
</evidence>
<keyword evidence="7" id="KW-1003">Cell membrane</keyword>
<evidence type="ECO:0000256" key="18">
    <source>
        <dbReference type="ARBA" id="ARBA00060371"/>
    </source>
</evidence>
<dbReference type="Pfam" id="PF02187">
    <property type="entry name" value="GAS2"/>
    <property type="match status" value="1"/>
</dbReference>
<evidence type="ECO:0000256" key="9">
    <source>
        <dbReference type="ARBA" id="ARBA00022553"/>
    </source>
</evidence>
<keyword evidence="14" id="KW-0206">Cytoskeleton</keyword>
<dbReference type="InterPro" id="IPR035915">
    <property type="entry name" value="Plakin_repeat_sf"/>
</dbReference>
<dbReference type="InterPro" id="IPR018159">
    <property type="entry name" value="Spectrin/alpha-actinin"/>
</dbReference>
<dbReference type="GO" id="GO:0042060">
    <property type="term" value="P:wound healing"/>
    <property type="evidence" value="ECO:0007669"/>
    <property type="project" value="UniProtKB-ARBA"/>
</dbReference>
<evidence type="ECO:0000256" key="14">
    <source>
        <dbReference type="ARBA" id="ARBA00023212"/>
    </source>
</evidence>
<reference evidence="22 23" key="1">
    <citation type="submission" date="2013-11" db="EMBL/GenBank/DDBJ databases">
        <title>The Damaraland mole rat (Fukomys damarensis) genome and evolution of African mole rats.</title>
        <authorList>
            <person name="Gladyshev V.N."/>
            <person name="Fang X."/>
        </authorList>
    </citation>
    <scope>NUCLEOTIDE SEQUENCE [LARGE SCALE GENOMIC DNA]</scope>
    <source>
        <tissue evidence="22">Liver</tissue>
    </source>
</reference>
<evidence type="ECO:0000256" key="10">
    <source>
        <dbReference type="ARBA" id="ARBA00022737"/>
    </source>
</evidence>
<accession>A0A091E6B8</accession>
<dbReference type="SMART" id="SM00243">
    <property type="entry name" value="GAS2"/>
    <property type="match status" value="1"/>
</dbReference>
<evidence type="ECO:0000256" key="1">
    <source>
        <dbReference type="ARBA" id="ARBA00004187"/>
    </source>
</evidence>
<evidence type="ECO:0000256" key="4">
    <source>
        <dbReference type="ARBA" id="ARBA00004435"/>
    </source>
</evidence>
<evidence type="ECO:0000256" key="15">
    <source>
        <dbReference type="ARBA" id="ARBA00023273"/>
    </source>
</evidence>
<name>A0A091E6B8_FUKDA</name>
<keyword evidence="6" id="KW-0796">Tight junction</keyword>
<dbReference type="InterPro" id="IPR036534">
    <property type="entry name" value="GAR_dom_sf"/>
</dbReference>
<dbReference type="Gene3D" id="3.90.1290.10">
    <property type="entry name" value="Plakin repeat"/>
    <property type="match status" value="5"/>
</dbReference>
<dbReference type="GO" id="GO:0008017">
    <property type="term" value="F:microtubule binding"/>
    <property type="evidence" value="ECO:0007669"/>
    <property type="project" value="InterPro"/>
</dbReference>
<keyword evidence="15" id="KW-0966">Cell projection</keyword>
<keyword evidence="9" id="KW-0597">Phosphoprotein</keyword>
<dbReference type="GO" id="GO:0030056">
    <property type="term" value="C:hemidesmosome"/>
    <property type="evidence" value="ECO:0007669"/>
    <property type="project" value="UniProtKB-SubCell"/>
</dbReference>